<evidence type="ECO:0000313" key="10">
    <source>
        <dbReference type="Proteomes" id="UP000325302"/>
    </source>
</evidence>
<keyword evidence="4" id="KW-1003">Cell membrane</keyword>
<dbReference type="GO" id="GO:0015385">
    <property type="term" value="F:sodium:proton antiporter activity"/>
    <property type="evidence" value="ECO:0007669"/>
    <property type="project" value="TreeGrafter"/>
</dbReference>
<comment type="subcellular location">
    <subcellularLocation>
        <location evidence="1">Cell membrane</location>
        <topology evidence="1">Multi-pass membrane protein</topology>
    </subcellularLocation>
</comment>
<keyword evidence="5 8" id="KW-0812">Transmembrane</keyword>
<comment type="similarity">
    <text evidence="2">Belongs to the CPA3 antiporters (TC 2.A.63) subunit F family.</text>
</comment>
<dbReference type="PANTHER" id="PTHR34702:SF1">
    <property type="entry name" value="NA(+)_H(+) ANTIPORTER SUBUNIT F"/>
    <property type="match status" value="1"/>
</dbReference>
<dbReference type="AlphaFoldDB" id="A0A5A9WAQ4"/>
<evidence type="ECO:0000256" key="3">
    <source>
        <dbReference type="ARBA" id="ARBA00022448"/>
    </source>
</evidence>
<sequence length="87" mass="9388">MIWVYSVTLVLLLGSLLLGLIRIWRGPRLADRLLGAQLLGTTGVAVLLILAEWQLQPAARDTALVLAMLAMMLAVALVAGRHKSRSS</sequence>
<evidence type="ECO:0000256" key="2">
    <source>
        <dbReference type="ARBA" id="ARBA00009212"/>
    </source>
</evidence>
<dbReference type="InterPro" id="IPR007208">
    <property type="entry name" value="MrpF/PhaF-like"/>
</dbReference>
<comment type="caution">
    <text evidence="9">The sequence shown here is derived from an EMBL/GenBank/DDBJ whole genome shotgun (WGS) entry which is preliminary data.</text>
</comment>
<feature type="transmembrane region" description="Helical" evidence="8">
    <location>
        <begin position="63"/>
        <end position="80"/>
    </location>
</feature>
<evidence type="ECO:0000256" key="6">
    <source>
        <dbReference type="ARBA" id="ARBA00022989"/>
    </source>
</evidence>
<evidence type="ECO:0000256" key="8">
    <source>
        <dbReference type="SAM" id="Phobius"/>
    </source>
</evidence>
<dbReference type="Proteomes" id="UP000325302">
    <property type="component" value="Unassembled WGS sequence"/>
</dbReference>
<name>A0A5A9WAQ4_9GAMM</name>
<proteinExistence type="inferred from homology"/>
<evidence type="ECO:0000256" key="7">
    <source>
        <dbReference type="ARBA" id="ARBA00023136"/>
    </source>
</evidence>
<dbReference type="GO" id="GO:0005886">
    <property type="term" value="C:plasma membrane"/>
    <property type="evidence" value="ECO:0007669"/>
    <property type="project" value="UniProtKB-SubCell"/>
</dbReference>
<evidence type="ECO:0000313" key="9">
    <source>
        <dbReference type="EMBL" id="KAA0876521.1"/>
    </source>
</evidence>
<feature type="transmembrane region" description="Helical" evidence="8">
    <location>
        <begin position="6"/>
        <end position="24"/>
    </location>
</feature>
<protein>
    <submittedName>
        <fullName evidence="9">pH regulation protein F</fullName>
    </submittedName>
</protein>
<keyword evidence="10" id="KW-1185">Reference proteome</keyword>
<feature type="transmembrane region" description="Helical" evidence="8">
    <location>
        <begin position="33"/>
        <end position="51"/>
    </location>
</feature>
<keyword evidence="6 8" id="KW-1133">Transmembrane helix</keyword>
<dbReference type="PANTHER" id="PTHR34702">
    <property type="entry name" value="NA(+)/H(+) ANTIPORTER SUBUNIT F1"/>
    <property type="match status" value="1"/>
</dbReference>
<evidence type="ECO:0000256" key="1">
    <source>
        <dbReference type="ARBA" id="ARBA00004651"/>
    </source>
</evidence>
<evidence type="ECO:0000256" key="5">
    <source>
        <dbReference type="ARBA" id="ARBA00022692"/>
    </source>
</evidence>
<dbReference type="Pfam" id="PF04066">
    <property type="entry name" value="MrpF_PhaF"/>
    <property type="match status" value="1"/>
</dbReference>
<evidence type="ECO:0000256" key="4">
    <source>
        <dbReference type="ARBA" id="ARBA00022475"/>
    </source>
</evidence>
<keyword evidence="7 8" id="KW-0472">Membrane</keyword>
<dbReference type="EMBL" id="SMRS01000001">
    <property type="protein sequence ID" value="KAA0876521.1"/>
    <property type="molecule type" value="Genomic_DNA"/>
</dbReference>
<reference evidence="9 10" key="1">
    <citation type="submission" date="2019-03" db="EMBL/GenBank/DDBJ databases">
        <title>Nitrincola sp. nov. isolated from an Indian soda lake.</title>
        <authorList>
            <person name="Joshi A."/>
            <person name="Thite S.V."/>
            <person name="Joseph N."/>
            <person name="Dhotre D."/>
            <person name="Moorthy M."/>
            <person name="Shouche Y.S."/>
        </authorList>
    </citation>
    <scope>NUCLEOTIDE SEQUENCE [LARGE SCALE GENOMIC DNA]</scope>
    <source>
        <strain evidence="9 10">MEB193</strain>
    </source>
</reference>
<gene>
    <name evidence="9" type="ORF">E1H14_02005</name>
</gene>
<keyword evidence="3" id="KW-0813">Transport</keyword>
<dbReference type="RefSeq" id="WP_149389771.1">
    <property type="nucleotide sequence ID" value="NZ_SMRS01000001.1"/>
</dbReference>
<dbReference type="OrthoDB" id="6170784at2"/>
<organism evidence="9 10">
    <name type="scientific">Nitrincola tapanii</name>
    <dbReference type="NCBI Taxonomy" id="1708751"/>
    <lineage>
        <taxon>Bacteria</taxon>
        <taxon>Pseudomonadati</taxon>
        <taxon>Pseudomonadota</taxon>
        <taxon>Gammaproteobacteria</taxon>
        <taxon>Oceanospirillales</taxon>
        <taxon>Oceanospirillaceae</taxon>
        <taxon>Nitrincola</taxon>
    </lineage>
</organism>
<accession>A0A5A9WAQ4</accession>